<evidence type="ECO:0000313" key="3">
    <source>
        <dbReference type="Proteomes" id="UP001235939"/>
    </source>
</evidence>
<protein>
    <recommendedName>
        <fullName evidence="1">Tc1-like transposase DDE domain-containing protein</fullName>
    </recommendedName>
</protein>
<keyword evidence="3" id="KW-1185">Reference proteome</keyword>
<dbReference type="InterPro" id="IPR036397">
    <property type="entry name" value="RNaseH_sf"/>
</dbReference>
<dbReference type="InterPro" id="IPR038717">
    <property type="entry name" value="Tc1-like_DDE_dom"/>
</dbReference>
<name>A0ABY6K1Z1_9ARAC</name>
<sequence length="443" mass="50802">MPDRRQRRQFQQINAFMRGMVIGLKRAGWSIRQIAADTHICVRPRCIDCGEDGWKMDMRQFIEMPVSQSDVSTRGSAYPFTSSGGPTCHLCLHSAKCAGHPSSFHIDQNHFPNRRQRLEWCRARSTWMTEWHRVVFSDESRFCLSSDSRRVRVWRRRGERSNSAGFVERLIARQRGIMQDNARPDTTRIIQQALHDVHMLSWPPYSPELSPIEHVWDIIGRRVHALPQSLRRRIVQMVESEWRAIPQDAIRSLIDSLPRRVAVCIAVRGYPGNFIDKHTFDPTAPRTSTIYRAICYLPYSPFSVSISRILRPYGIQVYFNSPPNLAALLRNPITKADTPNNPIHSTGAVYAVSCQDCPASYVGETGRTALERTLMLGKIEGRSKRERPEMGWLEGVKKATGPSLDELQKERGRRQEFGHFRVIDAGEPKLNHSTLFTPMAMLL</sequence>
<feature type="domain" description="Tc1-like transposase DDE" evidence="1">
    <location>
        <begin position="181"/>
        <end position="225"/>
    </location>
</feature>
<dbReference type="Pfam" id="PF13358">
    <property type="entry name" value="DDE_3"/>
    <property type="match status" value="1"/>
</dbReference>
<dbReference type="EMBL" id="CP092864">
    <property type="protein sequence ID" value="UYV62856.1"/>
    <property type="molecule type" value="Genomic_DNA"/>
</dbReference>
<organism evidence="2 3">
    <name type="scientific">Cordylochernes scorpioides</name>
    <dbReference type="NCBI Taxonomy" id="51811"/>
    <lineage>
        <taxon>Eukaryota</taxon>
        <taxon>Metazoa</taxon>
        <taxon>Ecdysozoa</taxon>
        <taxon>Arthropoda</taxon>
        <taxon>Chelicerata</taxon>
        <taxon>Arachnida</taxon>
        <taxon>Pseudoscorpiones</taxon>
        <taxon>Cheliferoidea</taxon>
        <taxon>Chernetidae</taxon>
        <taxon>Cordylochernes</taxon>
    </lineage>
</organism>
<evidence type="ECO:0000259" key="1">
    <source>
        <dbReference type="Pfam" id="PF13358"/>
    </source>
</evidence>
<proteinExistence type="predicted"/>
<accession>A0ABY6K1Z1</accession>
<dbReference type="Gene3D" id="3.30.420.10">
    <property type="entry name" value="Ribonuclease H-like superfamily/Ribonuclease H"/>
    <property type="match status" value="1"/>
</dbReference>
<dbReference type="Proteomes" id="UP001235939">
    <property type="component" value="Chromosome 02"/>
</dbReference>
<gene>
    <name evidence="2" type="ORF">LAZ67_2002164</name>
</gene>
<reference evidence="2 3" key="1">
    <citation type="submission" date="2022-01" db="EMBL/GenBank/DDBJ databases">
        <title>A chromosomal length assembly of Cordylochernes scorpioides.</title>
        <authorList>
            <person name="Zeh D."/>
            <person name="Zeh J."/>
        </authorList>
    </citation>
    <scope>NUCLEOTIDE SEQUENCE [LARGE SCALE GENOMIC DNA]</scope>
    <source>
        <strain evidence="2">IN4F17</strain>
        <tissue evidence="2">Whole Body</tissue>
    </source>
</reference>
<evidence type="ECO:0000313" key="2">
    <source>
        <dbReference type="EMBL" id="UYV62856.1"/>
    </source>
</evidence>